<dbReference type="RefSeq" id="WP_256210302.1">
    <property type="nucleotide sequence ID" value="NZ_FPBZ01000002.1"/>
</dbReference>
<dbReference type="AlphaFoldDB" id="A0A1I7FTA6"/>
<organism evidence="3 4">
    <name type="scientific">Nitrosospira multiformis</name>
    <dbReference type="NCBI Taxonomy" id="1231"/>
    <lineage>
        <taxon>Bacteria</taxon>
        <taxon>Pseudomonadati</taxon>
        <taxon>Pseudomonadota</taxon>
        <taxon>Betaproteobacteria</taxon>
        <taxon>Nitrosomonadales</taxon>
        <taxon>Nitrosomonadaceae</taxon>
        <taxon>Nitrosospira</taxon>
    </lineage>
</organism>
<feature type="chain" id="PRO_5010158922" evidence="1">
    <location>
        <begin position="26"/>
        <end position="240"/>
    </location>
</feature>
<proteinExistence type="predicted"/>
<dbReference type="Proteomes" id="UP000182649">
    <property type="component" value="Unassembled WGS sequence"/>
</dbReference>
<protein>
    <submittedName>
        <fullName evidence="3">PEP-CTERM protein-sorting domain-containing protein</fullName>
    </submittedName>
</protein>
<evidence type="ECO:0000313" key="4">
    <source>
        <dbReference type="Proteomes" id="UP000182649"/>
    </source>
</evidence>
<reference evidence="4" key="1">
    <citation type="submission" date="2016-10" db="EMBL/GenBank/DDBJ databases">
        <authorList>
            <person name="Varghese N."/>
            <person name="Submissions S."/>
        </authorList>
    </citation>
    <scope>NUCLEOTIDE SEQUENCE [LARGE SCALE GENOMIC DNA]</scope>
    <source>
        <strain evidence="4">Nl14</strain>
    </source>
</reference>
<name>A0A1I7FTA6_9PROT</name>
<sequence>MYTSVRTTIGAAIISLAVISSQAFAFNDIHVGAKDGKIVIDQQNTARIESRTGYKLFTSDLIRPTMEPGYLASADTFLPGEQLWIHAISTSVWNGTSWITLTGSSTVEIEDSAGSRFRSDFGTDNNIHTSPYGLIGVANTDGGIHGHLNFTSRIVRRAGGPGGADLLTLQLTTRDASGTSPASQVDSDPFHIVFNRGLSNEAFAQAVNVLASPVPEAETYAMLLAGLGLIGFTSRRRKTS</sequence>
<dbReference type="EMBL" id="FPBZ01000002">
    <property type="protein sequence ID" value="SFU39401.1"/>
    <property type="molecule type" value="Genomic_DNA"/>
</dbReference>
<evidence type="ECO:0000313" key="3">
    <source>
        <dbReference type="EMBL" id="SFU39401.1"/>
    </source>
</evidence>
<dbReference type="Pfam" id="PF07589">
    <property type="entry name" value="PEP-CTERM"/>
    <property type="match status" value="1"/>
</dbReference>
<dbReference type="InterPro" id="IPR013424">
    <property type="entry name" value="Ice-binding_C"/>
</dbReference>
<feature type="domain" description="Ice-binding protein C-terminal" evidence="2">
    <location>
        <begin position="213"/>
        <end position="237"/>
    </location>
</feature>
<accession>A0A1I7FTA6</accession>
<gene>
    <name evidence="3" type="ORF">SAMN05216417_102197</name>
</gene>
<evidence type="ECO:0000256" key="1">
    <source>
        <dbReference type="SAM" id="SignalP"/>
    </source>
</evidence>
<feature type="signal peptide" evidence="1">
    <location>
        <begin position="1"/>
        <end position="25"/>
    </location>
</feature>
<keyword evidence="1" id="KW-0732">Signal</keyword>
<evidence type="ECO:0000259" key="2">
    <source>
        <dbReference type="Pfam" id="PF07589"/>
    </source>
</evidence>